<dbReference type="InterPro" id="IPR000979">
    <property type="entry name" value="Phosphodiesterase_MJ0936/Vps29"/>
</dbReference>
<dbReference type="InterPro" id="IPR029052">
    <property type="entry name" value="Metallo-depent_PP-like"/>
</dbReference>
<dbReference type="PANTHER" id="PTHR43165:SF1">
    <property type="entry name" value="PHOSPHODIESTERASE MJ0936"/>
    <property type="match status" value="1"/>
</dbReference>
<proteinExistence type="inferred from homology"/>
<comment type="cofactor">
    <cofactor evidence="2">
        <name>a divalent metal cation</name>
        <dbReference type="ChEBI" id="CHEBI:60240"/>
    </cofactor>
</comment>
<dbReference type="AlphaFoldDB" id="A0A424YFJ5"/>
<comment type="caution">
    <text evidence="4">The sequence shown here is derived from an EMBL/GenBank/DDBJ whole genome shotgun (WGS) entry which is preliminary data.</text>
</comment>
<evidence type="ECO:0000313" key="4">
    <source>
        <dbReference type="EMBL" id="RQD76523.1"/>
    </source>
</evidence>
<dbReference type="Proteomes" id="UP000285138">
    <property type="component" value="Unassembled WGS sequence"/>
</dbReference>
<sequence length="183" mass="20392">MLIGVISDTHGSHKGWEKAMGHFQECEMIFHAGDVLYHGPRNPLPEGYDPKELANSINNFSLPVFIVRGNCDAEVEEVMLELPILSPYFYSYLDGVKILILHGTNMQEEQLAQLGEKYKADVVIFGHIHTPVSKKVGNTVLFNPGSPSLSFNTEPTIGLLDTGMRKIKILTLEKGETFTELSF</sequence>
<gene>
    <name evidence="4" type="ORF">D5R97_04255</name>
</gene>
<dbReference type="InterPro" id="IPR053193">
    <property type="entry name" value="MetalloPDE_YfcE-like"/>
</dbReference>
<accession>A0A424YFJ5</accession>
<evidence type="ECO:0000259" key="3">
    <source>
        <dbReference type="Pfam" id="PF12850"/>
    </source>
</evidence>
<feature type="domain" description="Calcineurin-like phosphoesterase" evidence="3">
    <location>
        <begin position="1"/>
        <end position="162"/>
    </location>
</feature>
<dbReference type="EC" id="3.1.4.-" evidence="2"/>
<dbReference type="EMBL" id="QZAA01000113">
    <property type="protein sequence ID" value="RQD76523.1"/>
    <property type="molecule type" value="Genomic_DNA"/>
</dbReference>
<dbReference type="InterPro" id="IPR041802">
    <property type="entry name" value="MPP_YfcE"/>
</dbReference>
<dbReference type="InterPro" id="IPR024654">
    <property type="entry name" value="Calcineurin-like_PHP_lpxH"/>
</dbReference>
<organism evidence="4 5">
    <name type="scientific">Candidatus Syntrophonatronum acetioxidans</name>
    <dbReference type="NCBI Taxonomy" id="1795816"/>
    <lineage>
        <taxon>Bacteria</taxon>
        <taxon>Bacillati</taxon>
        <taxon>Bacillota</taxon>
        <taxon>Clostridia</taxon>
        <taxon>Eubacteriales</taxon>
        <taxon>Syntrophomonadaceae</taxon>
        <taxon>Candidatus Syntrophonatronum</taxon>
    </lineage>
</organism>
<evidence type="ECO:0000256" key="2">
    <source>
        <dbReference type="RuleBase" id="RU362039"/>
    </source>
</evidence>
<reference evidence="4 5" key="1">
    <citation type="submission" date="2018-08" db="EMBL/GenBank/DDBJ databases">
        <title>The metabolism and importance of syntrophic acetate oxidation coupled to methane or sulfide production in haloalkaline environments.</title>
        <authorList>
            <person name="Timmers P.H.A."/>
            <person name="Vavourakis C.D."/>
            <person name="Sorokin D.Y."/>
            <person name="Sinninghe Damste J.S."/>
            <person name="Muyzer G."/>
            <person name="Stams A.J.M."/>
            <person name="Plugge C.M."/>
        </authorList>
    </citation>
    <scope>NUCLEOTIDE SEQUENCE [LARGE SCALE GENOMIC DNA]</scope>
    <source>
        <strain evidence="4">MSAO_Bac1</strain>
    </source>
</reference>
<dbReference type="NCBIfam" id="TIGR00040">
    <property type="entry name" value="yfcE"/>
    <property type="match status" value="1"/>
</dbReference>
<dbReference type="Gene3D" id="3.60.21.10">
    <property type="match status" value="1"/>
</dbReference>
<dbReference type="Pfam" id="PF12850">
    <property type="entry name" value="Metallophos_2"/>
    <property type="match status" value="1"/>
</dbReference>
<protein>
    <recommendedName>
        <fullName evidence="2">Phosphoesterase</fullName>
        <ecNumber evidence="2">3.1.4.-</ecNumber>
    </recommendedName>
</protein>
<evidence type="ECO:0000313" key="5">
    <source>
        <dbReference type="Proteomes" id="UP000285138"/>
    </source>
</evidence>
<name>A0A424YFJ5_9FIRM</name>
<evidence type="ECO:0000256" key="1">
    <source>
        <dbReference type="ARBA" id="ARBA00008950"/>
    </source>
</evidence>
<dbReference type="GO" id="GO:0046872">
    <property type="term" value="F:metal ion binding"/>
    <property type="evidence" value="ECO:0007669"/>
    <property type="project" value="UniProtKB-KW"/>
</dbReference>
<dbReference type="NCBIfam" id="NF006988">
    <property type="entry name" value="PRK09453.1"/>
    <property type="match status" value="1"/>
</dbReference>
<dbReference type="GO" id="GO:0016787">
    <property type="term" value="F:hydrolase activity"/>
    <property type="evidence" value="ECO:0007669"/>
    <property type="project" value="UniProtKB-UniRule"/>
</dbReference>
<comment type="similarity">
    <text evidence="1 2">Belongs to the metallophosphoesterase superfamily. YfcE family.</text>
</comment>
<dbReference type="CDD" id="cd00841">
    <property type="entry name" value="MPP_YfcE"/>
    <property type="match status" value="1"/>
</dbReference>
<keyword evidence="2" id="KW-0479">Metal-binding</keyword>
<dbReference type="PANTHER" id="PTHR43165">
    <property type="entry name" value="METALLOPHOSPHOESTERASE"/>
    <property type="match status" value="1"/>
</dbReference>
<dbReference type="SUPFAM" id="SSF56300">
    <property type="entry name" value="Metallo-dependent phosphatases"/>
    <property type="match status" value="1"/>
</dbReference>